<dbReference type="InterPro" id="IPR011042">
    <property type="entry name" value="6-blade_b-propeller_TolB-like"/>
</dbReference>
<evidence type="ECO:0000313" key="18">
    <source>
        <dbReference type="Proteomes" id="UP000264541"/>
    </source>
</evidence>
<dbReference type="InterPro" id="IPR005511">
    <property type="entry name" value="SMP-30"/>
</dbReference>
<dbReference type="PRINTS" id="PR01791">
    <property type="entry name" value="REGUCALCIN"/>
</dbReference>
<dbReference type="InterPro" id="IPR013658">
    <property type="entry name" value="SGL"/>
</dbReference>
<evidence type="ECO:0000256" key="11">
    <source>
        <dbReference type="ARBA" id="ARBA00022801"/>
    </source>
</evidence>
<protein>
    <recommendedName>
        <fullName evidence="8">Regucalcin</fullName>
        <ecNumber evidence="7">3.1.1.17</ecNumber>
    </recommendedName>
    <alternativeName>
        <fullName evidence="13">Gluconolactonase</fullName>
    </alternativeName>
</protein>
<feature type="binding site" evidence="15">
    <location>
        <position position="197"/>
    </location>
    <ligand>
        <name>a divalent metal cation</name>
        <dbReference type="ChEBI" id="CHEBI:60240"/>
    </ligand>
</feature>
<dbReference type="AlphaFoldDB" id="A0A372LMJ7"/>
<evidence type="ECO:0000259" key="16">
    <source>
        <dbReference type="Pfam" id="PF08450"/>
    </source>
</evidence>
<feature type="binding site" evidence="15">
    <location>
        <position position="99"/>
    </location>
    <ligand>
        <name>substrate</name>
    </ligand>
</feature>
<dbReference type="Pfam" id="PF08450">
    <property type="entry name" value="SGL"/>
    <property type="match status" value="1"/>
</dbReference>
<evidence type="ECO:0000256" key="12">
    <source>
        <dbReference type="ARBA" id="ARBA00022837"/>
    </source>
</evidence>
<keyword evidence="12" id="KW-0106">Calcium</keyword>
<gene>
    <name evidence="17" type="ORF">D0469_13845</name>
</gene>
<dbReference type="PANTHER" id="PTHR10907:SF47">
    <property type="entry name" value="REGUCALCIN"/>
    <property type="match status" value="1"/>
</dbReference>
<feature type="binding site" evidence="15">
    <location>
        <position position="119"/>
    </location>
    <ligand>
        <name>substrate</name>
    </ligand>
</feature>
<evidence type="ECO:0000313" key="17">
    <source>
        <dbReference type="EMBL" id="RFU67626.1"/>
    </source>
</evidence>
<dbReference type="GO" id="GO:0005737">
    <property type="term" value="C:cytoplasm"/>
    <property type="evidence" value="ECO:0007669"/>
    <property type="project" value="UniProtKB-SubCell"/>
</dbReference>
<evidence type="ECO:0000256" key="1">
    <source>
        <dbReference type="ARBA" id="ARBA00001589"/>
    </source>
</evidence>
<organism evidence="17 18">
    <name type="scientific">Peribacillus saganii</name>
    <dbReference type="NCBI Taxonomy" id="2303992"/>
    <lineage>
        <taxon>Bacteria</taxon>
        <taxon>Bacillati</taxon>
        <taxon>Bacillota</taxon>
        <taxon>Bacilli</taxon>
        <taxon>Bacillales</taxon>
        <taxon>Bacillaceae</taxon>
        <taxon>Peribacillus</taxon>
    </lineage>
</organism>
<keyword evidence="11" id="KW-0378">Hydrolase</keyword>
<dbReference type="EMBL" id="QVTE01000040">
    <property type="protein sequence ID" value="RFU67626.1"/>
    <property type="molecule type" value="Genomic_DNA"/>
</dbReference>
<dbReference type="Gene3D" id="2.120.10.30">
    <property type="entry name" value="TolB, C-terminal domain"/>
    <property type="match status" value="1"/>
</dbReference>
<keyword evidence="18" id="KW-1185">Reference proteome</keyword>
<comment type="subcellular location">
    <subcellularLocation>
        <location evidence="5">Cytoplasm</location>
    </subcellularLocation>
</comment>
<evidence type="ECO:0000256" key="5">
    <source>
        <dbReference type="ARBA" id="ARBA00004496"/>
    </source>
</evidence>
<feature type="binding site" evidence="15">
    <location>
        <position position="101"/>
    </location>
    <ligand>
        <name>substrate</name>
    </ligand>
</feature>
<feature type="active site" description="Proton donor/acceptor" evidence="14">
    <location>
        <position position="197"/>
    </location>
</feature>
<dbReference type="RefSeq" id="WP_117327335.1">
    <property type="nucleotide sequence ID" value="NZ_QVTE01000040.1"/>
</dbReference>
<dbReference type="FunFam" id="2.120.10.30:FF:000126">
    <property type="entry name" value="Senescence marker protein-30"/>
    <property type="match status" value="1"/>
</dbReference>
<evidence type="ECO:0000256" key="15">
    <source>
        <dbReference type="PIRSR" id="PIRSR605511-2"/>
    </source>
</evidence>
<comment type="cofactor">
    <cofactor evidence="2">
        <name>Ca(2+)</name>
        <dbReference type="ChEBI" id="CHEBI:29108"/>
    </cofactor>
</comment>
<evidence type="ECO:0000256" key="3">
    <source>
        <dbReference type="ARBA" id="ARBA00001936"/>
    </source>
</evidence>
<evidence type="ECO:0000256" key="4">
    <source>
        <dbReference type="ARBA" id="ARBA00001946"/>
    </source>
</evidence>
<proteinExistence type="inferred from homology"/>
<comment type="cofactor">
    <cofactor evidence="4">
        <name>Mg(2+)</name>
        <dbReference type="ChEBI" id="CHEBI:18420"/>
    </cofactor>
</comment>
<dbReference type="PANTHER" id="PTHR10907">
    <property type="entry name" value="REGUCALCIN"/>
    <property type="match status" value="1"/>
</dbReference>
<dbReference type="SUPFAM" id="SSF63829">
    <property type="entry name" value="Calcium-dependent phosphotriesterase"/>
    <property type="match status" value="1"/>
</dbReference>
<dbReference type="PRINTS" id="PR01790">
    <property type="entry name" value="SMP30FAMILY"/>
</dbReference>
<dbReference type="GO" id="GO:0019853">
    <property type="term" value="P:L-ascorbic acid biosynthetic process"/>
    <property type="evidence" value="ECO:0007669"/>
    <property type="project" value="TreeGrafter"/>
</dbReference>
<keyword evidence="9" id="KW-0963">Cytoplasm</keyword>
<evidence type="ECO:0000256" key="13">
    <source>
        <dbReference type="ARBA" id="ARBA00032464"/>
    </source>
</evidence>
<feature type="binding site" evidence="15">
    <location>
        <position position="147"/>
    </location>
    <ligand>
        <name>a divalent metal cation</name>
        <dbReference type="ChEBI" id="CHEBI:60240"/>
    </ligand>
</feature>
<reference evidence="17 18" key="1">
    <citation type="submission" date="2018-08" db="EMBL/GenBank/DDBJ databases">
        <title>Bacillus chawlae sp. nov., Bacillus glennii sp. nov., and Bacillus saganii sp. nov. Isolated from the Vehicle Assembly Building at Kennedy Space Center where the Viking Spacecraft were Assembled.</title>
        <authorList>
            <person name="Seuylemezian A."/>
            <person name="Vaishampayan P."/>
        </authorList>
    </citation>
    <scope>NUCLEOTIDE SEQUENCE [LARGE SCALE GENOMIC DNA]</scope>
    <source>
        <strain evidence="17 18">V47-23a</strain>
    </source>
</reference>
<comment type="cofactor">
    <cofactor evidence="15">
        <name>Zn(2+)</name>
        <dbReference type="ChEBI" id="CHEBI:29105"/>
    </cofactor>
    <text evidence="15">Binds 1 divalent metal cation per subunit.</text>
</comment>
<dbReference type="GO" id="GO:0005509">
    <property type="term" value="F:calcium ion binding"/>
    <property type="evidence" value="ECO:0007669"/>
    <property type="project" value="InterPro"/>
</dbReference>
<comment type="caution">
    <text evidence="17">The sequence shown here is derived from an EMBL/GenBank/DDBJ whole genome shotgun (WGS) entry which is preliminary data.</text>
</comment>
<dbReference type="EC" id="3.1.1.17" evidence="7"/>
<evidence type="ECO:0000256" key="10">
    <source>
        <dbReference type="ARBA" id="ARBA00022723"/>
    </source>
</evidence>
<dbReference type="Proteomes" id="UP000264541">
    <property type="component" value="Unassembled WGS sequence"/>
</dbReference>
<name>A0A372LMJ7_9BACI</name>
<dbReference type="GO" id="GO:0030234">
    <property type="term" value="F:enzyme regulator activity"/>
    <property type="evidence" value="ECO:0007669"/>
    <property type="project" value="InterPro"/>
</dbReference>
<evidence type="ECO:0000256" key="9">
    <source>
        <dbReference type="ARBA" id="ARBA00022490"/>
    </source>
</evidence>
<sequence>MYKAELIVDAKATLGEGPAWDAKNQVLYWIDIKERKIFIYNPESGINDTFELQQSIGAAVPRNSGGLIVALENGFHFLDLQSGKLTVIADPEQGLPDNRFNDGKCDANGRFWAGTMAKDGTGTNGSLYCLNTDLTVQQMLKGLGISNGMAWNKQNQTMYFIDTPTNQVAAFDFKLGEGTISNKRFVVEFPEGEGFPDGMTIDEEGMLWIAHFAGSQVSRWNPQNGEKLESVTLPVANVTSCVFGGPDLDDLYITTARDGLDEQDLQKQPHAGGLFRVKTNTRGSETYFFKG</sequence>
<feature type="domain" description="SMP-30/Gluconolactonase/LRE-like region" evidence="16">
    <location>
        <begin position="14"/>
        <end position="257"/>
    </location>
</feature>
<keyword evidence="10 15" id="KW-0479">Metal-binding</keyword>
<evidence type="ECO:0000256" key="6">
    <source>
        <dbReference type="ARBA" id="ARBA00008853"/>
    </source>
</evidence>
<dbReference type="InterPro" id="IPR008367">
    <property type="entry name" value="Regucalcin"/>
</dbReference>
<comment type="cofactor">
    <cofactor evidence="3">
        <name>Mn(2+)</name>
        <dbReference type="ChEBI" id="CHEBI:29035"/>
    </cofactor>
</comment>
<evidence type="ECO:0000256" key="14">
    <source>
        <dbReference type="PIRSR" id="PIRSR605511-1"/>
    </source>
</evidence>
<evidence type="ECO:0000256" key="8">
    <source>
        <dbReference type="ARBA" id="ARBA00016808"/>
    </source>
</evidence>
<evidence type="ECO:0000256" key="2">
    <source>
        <dbReference type="ARBA" id="ARBA00001913"/>
    </source>
</evidence>
<feature type="binding site" evidence="15">
    <location>
        <position position="16"/>
    </location>
    <ligand>
        <name>a divalent metal cation</name>
        <dbReference type="ChEBI" id="CHEBI:60240"/>
    </ligand>
</feature>
<dbReference type="OrthoDB" id="2633250at2"/>
<evidence type="ECO:0000256" key="7">
    <source>
        <dbReference type="ARBA" id="ARBA00013227"/>
    </source>
</evidence>
<keyword evidence="15" id="KW-0862">Zinc</keyword>
<accession>A0A372LMJ7</accession>
<comment type="similarity">
    <text evidence="6">Belongs to the SMP-30/CGR1 family.</text>
</comment>
<dbReference type="GO" id="GO:0004341">
    <property type="term" value="F:gluconolactonase activity"/>
    <property type="evidence" value="ECO:0007669"/>
    <property type="project" value="UniProtKB-EC"/>
</dbReference>
<comment type="catalytic activity">
    <reaction evidence="1">
        <text>D-glucono-1,5-lactone + H2O = D-gluconate + H(+)</text>
        <dbReference type="Rhea" id="RHEA:10440"/>
        <dbReference type="ChEBI" id="CHEBI:15377"/>
        <dbReference type="ChEBI" id="CHEBI:15378"/>
        <dbReference type="ChEBI" id="CHEBI:16217"/>
        <dbReference type="ChEBI" id="CHEBI:18391"/>
        <dbReference type="EC" id="3.1.1.17"/>
    </reaction>
</comment>